<dbReference type="Gene3D" id="1.10.1040.10">
    <property type="entry name" value="N-(1-d-carboxylethyl)-l-norvaline Dehydrogenase, domain 2"/>
    <property type="match status" value="1"/>
</dbReference>
<accession>A0A6B8VRE5</accession>
<comment type="catalytic activity">
    <reaction evidence="2">
        <text>D-mannitol 1-phosphate + NAD(+) = beta-D-fructose 6-phosphate + NADH + H(+)</text>
        <dbReference type="Rhea" id="RHEA:19661"/>
        <dbReference type="ChEBI" id="CHEBI:15378"/>
        <dbReference type="ChEBI" id="CHEBI:57540"/>
        <dbReference type="ChEBI" id="CHEBI:57634"/>
        <dbReference type="ChEBI" id="CHEBI:57945"/>
        <dbReference type="ChEBI" id="CHEBI:61381"/>
        <dbReference type="EC" id="1.1.1.17"/>
    </reaction>
</comment>
<keyword evidence="6" id="KW-1185">Reference proteome</keyword>
<evidence type="ECO:0000256" key="2">
    <source>
        <dbReference type="ARBA" id="ARBA00048615"/>
    </source>
</evidence>
<evidence type="ECO:0000313" key="6">
    <source>
        <dbReference type="Proteomes" id="UP000424462"/>
    </source>
</evidence>
<proteinExistence type="predicted"/>
<dbReference type="PANTHER" id="PTHR43362:SF1">
    <property type="entry name" value="MANNITOL DEHYDROGENASE 2-RELATED"/>
    <property type="match status" value="1"/>
</dbReference>
<dbReference type="GO" id="GO:0008926">
    <property type="term" value="F:mannitol-1-phosphate 5-dehydrogenase activity"/>
    <property type="evidence" value="ECO:0007669"/>
    <property type="project" value="UniProtKB-EC"/>
</dbReference>
<dbReference type="InterPro" id="IPR000669">
    <property type="entry name" value="Mannitol_DH"/>
</dbReference>
<name>A0A6B8VRE5_9CORY</name>
<dbReference type="Proteomes" id="UP000424462">
    <property type="component" value="Chromosome"/>
</dbReference>
<dbReference type="KEGG" id="cok:COCCU_11100"/>
<sequence length="459" mass="49285">MNNPKPLNRDTAQAPGPAPVRLIHLGLGAFHRAHQVYYTQQAETDPQQPQWGYASFTGRGPGMAELLSAQDGLYTLVTRSGEGDSPTLMSSLVEAHPASDVPALRELMVRPEVAVVTLTITEAGYHLAADGSLDTADPEVAGDVAKLREDLSPASLATATGRLISGLAARRAANAGGIAIMSCDNVAANGPVTRAAVCDMAREVDAELAAWVEAEVTFPSTSIDRITPRTEEELLAEVARETGFADASPVVTEPFASWVIEGEFPAGRPEWERAGVEFVSDIDAFESRKLWLLNGSHSLMAYYGQLRGHETVAEAIADPEVRRQVGLLWDEAANQLTAEELQVPAYRDSLIERFENPRIRHNLAQIAIDGGTKQRMRAVPILKAELGDGREGPGATFSIAAWIAYLLAADEIADTRAAELTAARKNADPVKALLAALDEDLANEEQVLARVRSQVEALS</sequence>
<dbReference type="EC" id="1.1.1.67" evidence="5"/>
<dbReference type="Pfam" id="PF08125">
    <property type="entry name" value="Mannitol_dh_C"/>
    <property type="match status" value="1"/>
</dbReference>
<dbReference type="AlphaFoldDB" id="A0A6B8VRE5"/>
<evidence type="ECO:0000256" key="1">
    <source>
        <dbReference type="ARBA" id="ARBA00023002"/>
    </source>
</evidence>
<evidence type="ECO:0000313" key="5">
    <source>
        <dbReference type="EMBL" id="QGU08132.1"/>
    </source>
</evidence>
<dbReference type="InterPro" id="IPR050988">
    <property type="entry name" value="Mannitol_DH/Oxidoreductase"/>
</dbReference>
<dbReference type="Gene3D" id="3.40.50.720">
    <property type="entry name" value="NAD(P)-binding Rossmann-like Domain"/>
    <property type="match status" value="1"/>
</dbReference>
<feature type="domain" description="Mannitol dehydrogenase N-terminal" evidence="3">
    <location>
        <begin position="21"/>
        <end position="272"/>
    </location>
</feature>
<dbReference type="PRINTS" id="PR00084">
    <property type="entry name" value="MTLDHDRGNASE"/>
</dbReference>
<keyword evidence="1 5" id="KW-0560">Oxidoreductase</keyword>
<protein>
    <submittedName>
        <fullName evidence="5">Mannitol 2-dehydrogenase</fullName>
        <ecNumber evidence="5">1.1.1.67</ecNumber>
    </submittedName>
</protein>
<evidence type="ECO:0000259" key="3">
    <source>
        <dbReference type="Pfam" id="PF01232"/>
    </source>
</evidence>
<dbReference type="InterPro" id="IPR008927">
    <property type="entry name" value="6-PGluconate_DH-like_C_sf"/>
</dbReference>
<gene>
    <name evidence="5" type="primary">mtlK</name>
    <name evidence="5" type="ORF">COCCU_11100</name>
</gene>
<reference evidence="5 6" key="1">
    <citation type="submission" date="2019-11" db="EMBL/GenBank/DDBJ databases">
        <title>Complete genome sequence of Corynebacterium kalinowskii 1959, a novel Corynebacterium species isolated from soil of a small paddock in Vilsendorf, Germany.</title>
        <authorList>
            <person name="Schaffert L."/>
            <person name="Ruwe M."/>
            <person name="Milse J."/>
            <person name="Hanuschka K."/>
            <person name="Ortseifen V."/>
            <person name="Droste J."/>
            <person name="Brandt D."/>
            <person name="Schlueter L."/>
            <person name="Kutter Y."/>
            <person name="Vinke S."/>
            <person name="Viehoefer P."/>
            <person name="Jacob L."/>
            <person name="Luebke N.-C."/>
            <person name="Schulte-Berndt E."/>
            <person name="Hain C."/>
            <person name="Linder M."/>
            <person name="Schmidt P."/>
            <person name="Wollenschlaeger L."/>
            <person name="Luttermann T."/>
            <person name="Thieme E."/>
            <person name="Hassa J."/>
            <person name="Haak M."/>
            <person name="Wittchen M."/>
            <person name="Mentz A."/>
            <person name="Persicke M."/>
            <person name="Busche T."/>
            <person name="Ruckert C."/>
        </authorList>
    </citation>
    <scope>NUCLEOTIDE SEQUENCE [LARGE SCALE GENOMIC DNA]</scope>
    <source>
        <strain evidence="5 6">2039</strain>
    </source>
</reference>
<dbReference type="InterPro" id="IPR036291">
    <property type="entry name" value="NAD(P)-bd_dom_sf"/>
</dbReference>
<dbReference type="Pfam" id="PF01232">
    <property type="entry name" value="Mannitol_dh"/>
    <property type="match status" value="1"/>
</dbReference>
<evidence type="ECO:0000259" key="4">
    <source>
        <dbReference type="Pfam" id="PF08125"/>
    </source>
</evidence>
<dbReference type="GO" id="GO:0050086">
    <property type="term" value="F:mannitol 2-dehydrogenase activity"/>
    <property type="evidence" value="ECO:0007669"/>
    <property type="project" value="UniProtKB-EC"/>
</dbReference>
<dbReference type="InterPro" id="IPR013118">
    <property type="entry name" value="Mannitol_DH_C"/>
</dbReference>
<feature type="domain" description="Mannitol dehydrogenase C-terminal" evidence="4">
    <location>
        <begin position="281"/>
        <end position="458"/>
    </location>
</feature>
<dbReference type="SUPFAM" id="SSF51735">
    <property type="entry name" value="NAD(P)-binding Rossmann-fold domains"/>
    <property type="match status" value="1"/>
</dbReference>
<dbReference type="PANTHER" id="PTHR43362">
    <property type="entry name" value="MANNITOL DEHYDROGENASE DSF1-RELATED"/>
    <property type="match status" value="1"/>
</dbReference>
<dbReference type="SUPFAM" id="SSF48179">
    <property type="entry name" value="6-phosphogluconate dehydrogenase C-terminal domain-like"/>
    <property type="match status" value="1"/>
</dbReference>
<dbReference type="InterPro" id="IPR013131">
    <property type="entry name" value="Mannitol_DH_N"/>
</dbReference>
<dbReference type="RefSeq" id="WP_156231544.1">
    <property type="nucleotide sequence ID" value="NZ_CP046455.1"/>
</dbReference>
<dbReference type="EMBL" id="CP046455">
    <property type="protein sequence ID" value="QGU08132.1"/>
    <property type="molecule type" value="Genomic_DNA"/>
</dbReference>
<dbReference type="InterPro" id="IPR013328">
    <property type="entry name" value="6PGD_dom2"/>
</dbReference>
<organism evidence="5 6">
    <name type="scientific">Corynebacterium occultum</name>
    <dbReference type="NCBI Taxonomy" id="2675219"/>
    <lineage>
        <taxon>Bacteria</taxon>
        <taxon>Bacillati</taxon>
        <taxon>Actinomycetota</taxon>
        <taxon>Actinomycetes</taxon>
        <taxon>Mycobacteriales</taxon>
        <taxon>Corynebacteriaceae</taxon>
        <taxon>Corynebacterium</taxon>
    </lineage>
</organism>